<keyword evidence="1" id="KW-1133">Transmembrane helix</keyword>
<feature type="transmembrane region" description="Helical" evidence="1">
    <location>
        <begin position="120"/>
        <end position="142"/>
    </location>
</feature>
<evidence type="ECO:0000256" key="1">
    <source>
        <dbReference type="SAM" id="Phobius"/>
    </source>
</evidence>
<proteinExistence type="predicted"/>
<gene>
    <name evidence="2" type="ORF">SNEC2469_LOCUS3148</name>
</gene>
<feature type="transmembrane region" description="Helical" evidence="1">
    <location>
        <begin position="189"/>
        <end position="207"/>
    </location>
</feature>
<evidence type="ECO:0000313" key="3">
    <source>
        <dbReference type="Proteomes" id="UP000601435"/>
    </source>
</evidence>
<dbReference type="EMBL" id="CAJNJA010007496">
    <property type="protein sequence ID" value="CAE7225473.1"/>
    <property type="molecule type" value="Genomic_DNA"/>
</dbReference>
<name>A0A812KCZ4_9DINO</name>
<reference evidence="2" key="1">
    <citation type="submission" date="2021-02" db="EMBL/GenBank/DDBJ databases">
        <authorList>
            <person name="Dougan E. K."/>
            <person name="Rhodes N."/>
            <person name="Thang M."/>
            <person name="Chan C."/>
        </authorList>
    </citation>
    <scope>NUCLEOTIDE SEQUENCE</scope>
</reference>
<keyword evidence="1" id="KW-0472">Membrane</keyword>
<dbReference type="AlphaFoldDB" id="A0A812KCZ4"/>
<keyword evidence="1" id="KW-0812">Transmembrane</keyword>
<protein>
    <submittedName>
        <fullName evidence="2">Uncharacterized protein</fullName>
    </submittedName>
</protein>
<organism evidence="2 3">
    <name type="scientific">Symbiodinium necroappetens</name>
    <dbReference type="NCBI Taxonomy" id="1628268"/>
    <lineage>
        <taxon>Eukaryota</taxon>
        <taxon>Sar</taxon>
        <taxon>Alveolata</taxon>
        <taxon>Dinophyceae</taxon>
        <taxon>Suessiales</taxon>
        <taxon>Symbiodiniaceae</taxon>
        <taxon>Symbiodinium</taxon>
    </lineage>
</organism>
<feature type="transmembrane region" description="Helical" evidence="1">
    <location>
        <begin position="148"/>
        <end position="169"/>
    </location>
</feature>
<comment type="caution">
    <text evidence="2">The sequence shown here is derived from an EMBL/GenBank/DDBJ whole genome shotgun (WGS) entry which is preliminary data.</text>
</comment>
<keyword evidence="3" id="KW-1185">Reference proteome</keyword>
<dbReference type="Proteomes" id="UP000601435">
    <property type="component" value="Unassembled WGS sequence"/>
</dbReference>
<evidence type="ECO:0000313" key="2">
    <source>
        <dbReference type="EMBL" id="CAE7225473.1"/>
    </source>
</evidence>
<sequence length="524" mass="57944">MAAVSVTNDLQAPLEVKFQSEEWRVVYPKRSCSVEASEVLIQVRLRESPEVTGSCQASGGTSFQASVDFGAFSQRCKGRDRAEARELAREGKRREEAQQRTDAMIQEAATKIRNQEAWYVVRRIGIVLGLSLALIILCVAIPPESAVAAALLASATVPLCCCIGLLGVYAGKDEDTDFRLGRYRFCTRVGLRLVGLVALLAFSAMTAQHALQGYWWTATIIWPVACCGILCFWDGYTQPMSLGHGQQQIKDQERQAAETNVSNRTIRFEGSVLTWPRGRPCVASWPGKYAGAWESLVSQSRDGQVSAAVVFLPEKTDDYGKCDSIPQTEGLPGSCWCTPLYGEQKPWGCRWFTKWKENIEVAVASGAQLEVYFFQSHVGQGKVESFEAAGEDNLRREKVNRKQKDFEESPQFQQALDAGLGNLSKEPRGDGSSQYSREVRRLFLASLPDTEREFITAAEGLGNSQKAEVAWLEKKGYEYWAVDVATWLPGEGVEFCVPSSSKHQQAWAQQADCPSICVPIDPAC</sequence>
<dbReference type="OrthoDB" id="429844at2759"/>
<accession>A0A812KCZ4</accession>
<feature type="transmembrane region" description="Helical" evidence="1">
    <location>
        <begin position="213"/>
        <end position="233"/>
    </location>
</feature>